<comment type="caution">
    <text evidence="1">The sequence shown here is derived from an EMBL/GenBank/DDBJ whole genome shotgun (WGS) entry which is preliminary data.</text>
</comment>
<name>A0A8J4LNE5_9CHLO</name>
<reference evidence="1" key="1">
    <citation type="journal article" date="2021" name="Proc. Natl. Acad. Sci. U.S.A.">
        <title>Three genomes in the algal genus Volvox reveal the fate of a haploid sex-determining region after a transition to homothallism.</title>
        <authorList>
            <person name="Yamamoto K."/>
            <person name="Hamaji T."/>
            <person name="Kawai-Toyooka H."/>
            <person name="Matsuzaki R."/>
            <person name="Takahashi F."/>
            <person name="Nishimura Y."/>
            <person name="Kawachi M."/>
            <person name="Noguchi H."/>
            <person name="Minakuchi Y."/>
            <person name="Umen J.G."/>
            <person name="Toyoda A."/>
            <person name="Nozaki H."/>
        </authorList>
    </citation>
    <scope>NUCLEOTIDE SEQUENCE</scope>
    <source>
        <strain evidence="1">NIES-3785</strain>
    </source>
</reference>
<gene>
    <name evidence="1" type="ORF">Vretimale_8577</name>
</gene>
<protein>
    <submittedName>
        <fullName evidence="1">Uncharacterized protein</fullName>
    </submittedName>
</protein>
<evidence type="ECO:0000313" key="1">
    <source>
        <dbReference type="EMBL" id="GIM03921.1"/>
    </source>
</evidence>
<evidence type="ECO:0000313" key="2">
    <source>
        <dbReference type="Proteomes" id="UP000722791"/>
    </source>
</evidence>
<sequence length="117" mass="13201">MFPRCSSAWTVTAYVACMPMARLKLGRWCWLCLSRWACQPPHSARVRRSQKGSRGRAQVLAGSTSAWRSVEDADMFLDALVLSYEVAVHGDRSPWADYLCLLPRSYDGLPVHIRNTA</sequence>
<dbReference type="AlphaFoldDB" id="A0A8J4LNE5"/>
<organism evidence="1 2">
    <name type="scientific">Volvox reticuliferus</name>
    <dbReference type="NCBI Taxonomy" id="1737510"/>
    <lineage>
        <taxon>Eukaryota</taxon>
        <taxon>Viridiplantae</taxon>
        <taxon>Chlorophyta</taxon>
        <taxon>core chlorophytes</taxon>
        <taxon>Chlorophyceae</taxon>
        <taxon>CS clade</taxon>
        <taxon>Chlamydomonadales</taxon>
        <taxon>Volvocaceae</taxon>
        <taxon>Volvox</taxon>
    </lineage>
</organism>
<proteinExistence type="predicted"/>
<accession>A0A8J4LNE5</accession>
<dbReference type="EMBL" id="BNCQ01000015">
    <property type="protein sequence ID" value="GIM03921.1"/>
    <property type="molecule type" value="Genomic_DNA"/>
</dbReference>
<dbReference type="Proteomes" id="UP000722791">
    <property type="component" value="Unassembled WGS sequence"/>
</dbReference>